<feature type="domain" description="Glucosidase II beta subunit N-terminal" evidence="3">
    <location>
        <begin position="27"/>
        <end position="148"/>
    </location>
</feature>
<dbReference type="AlphaFoldDB" id="A0A0K9Q4A0"/>
<proteinExistence type="predicted"/>
<feature type="chain" id="PRO_5005528535" description="Glucosidase II beta subunit N-terminal domain-containing protein" evidence="2">
    <location>
        <begin position="23"/>
        <end position="189"/>
    </location>
</feature>
<dbReference type="GO" id="GO:0006491">
    <property type="term" value="P:N-glycan processing"/>
    <property type="evidence" value="ECO:0000318"/>
    <property type="project" value="GO_Central"/>
</dbReference>
<sequence length="189" mass="21085">MGDQRGCVLLFFLAVAVDQSTAWSVTPSDLLGVAPQDGEYFSSEVIYCRDGSKSFGKDLLNDDFCDCPDGTDEPGTSACPEGKFYCRNNRDEPQILFSSRVNDRICDCCDGSDEYDSGVICQNTCKKSHGSNSNPDPDEEEQLFTSIKDLRIVAIVEFVLASVMIVYGLSRWRARLKRKRYSLRNLASK</sequence>
<dbReference type="Pfam" id="PF12999">
    <property type="entry name" value="PRKCSH-like"/>
    <property type="match status" value="1"/>
</dbReference>
<evidence type="ECO:0000256" key="1">
    <source>
        <dbReference type="SAM" id="Phobius"/>
    </source>
</evidence>
<keyword evidence="1" id="KW-1133">Transmembrane helix</keyword>
<keyword evidence="1" id="KW-0472">Membrane</keyword>
<dbReference type="OrthoDB" id="28322at2759"/>
<evidence type="ECO:0000313" key="4">
    <source>
        <dbReference type="EMBL" id="KMZ76009.1"/>
    </source>
</evidence>
<dbReference type="InterPro" id="IPR028146">
    <property type="entry name" value="PRKCSH_N"/>
</dbReference>
<dbReference type="GO" id="GO:0017177">
    <property type="term" value="C:glucosidase II complex"/>
    <property type="evidence" value="ECO:0000318"/>
    <property type="project" value="GO_Central"/>
</dbReference>
<organism evidence="4 5">
    <name type="scientific">Zostera marina</name>
    <name type="common">Eelgrass</name>
    <dbReference type="NCBI Taxonomy" id="29655"/>
    <lineage>
        <taxon>Eukaryota</taxon>
        <taxon>Viridiplantae</taxon>
        <taxon>Streptophyta</taxon>
        <taxon>Embryophyta</taxon>
        <taxon>Tracheophyta</taxon>
        <taxon>Spermatophyta</taxon>
        <taxon>Magnoliopsida</taxon>
        <taxon>Liliopsida</taxon>
        <taxon>Zosteraceae</taxon>
        <taxon>Zostera</taxon>
    </lineage>
</organism>
<name>A0A0K9Q4A0_ZOSMR</name>
<keyword evidence="2" id="KW-0732">Signal</keyword>
<reference evidence="5" key="1">
    <citation type="journal article" date="2016" name="Nature">
        <title>The genome of the seagrass Zostera marina reveals angiosperm adaptation to the sea.</title>
        <authorList>
            <person name="Olsen J.L."/>
            <person name="Rouze P."/>
            <person name="Verhelst B."/>
            <person name="Lin Y.-C."/>
            <person name="Bayer T."/>
            <person name="Collen J."/>
            <person name="Dattolo E."/>
            <person name="De Paoli E."/>
            <person name="Dittami S."/>
            <person name="Maumus F."/>
            <person name="Michel G."/>
            <person name="Kersting A."/>
            <person name="Lauritano C."/>
            <person name="Lohaus R."/>
            <person name="Toepel M."/>
            <person name="Tonon T."/>
            <person name="Vanneste K."/>
            <person name="Amirebrahimi M."/>
            <person name="Brakel J."/>
            <person name="Bostroem C."/>
            <person name="Chovatia M."/>
            <person name="Grimwood J."/>
            <person name="Jenkins J.W."/>
            <person name="Jueterbock A."/>
            <person name="Mraz A."/>
            <person name="Stam W.T."/>
            <person name="Tice H."/>
            <person name="Bornberg-Bauer E."/>
            <person name="Green P.J."/>
            <person name="Pearson G.A."/>
            <person name="Procaccini G."/>
            <person name="Duarte C.M."/>
            <person name="Schmutz J."/>
            <person name="Reusch T.B.H."/>
            <person name="Van de Peer Y."/>
        </authorList>
    </citation>
    <scope>NUCLEOTIDE SEQUENCE [LARGE SCALE GENOMIC DNA]</scope>
    <source>
        <strain evidence="5">cv. Finnish</strain>
    </source>
</reference>
<keyword evidence="1" id="KW-0812">Transmembrane</keyword>
<dbReference type="PANTHER" id="PTHR12630:SF25">
    <property type="entry name" value="OS01G0752400 PROTEIN"/>
    <property type="match status" value="1"/>
</dbReference>
<dbReference type="STRING" id="29655.A0A0K9Q4A0"/>
<feature type="transmembrane region" description="Helical" evidence="1">
    <location>
        <begin position="150"/>
        <end position="170"/>
    </location>
</feature>
<evidence type="ECO:0000259" key="3">
    <source>
        <dbReference type="Pfam" id="PF12999"/>
    </source>
</evidence>
<gene>
    <name evidence="4" type="ORF">ZOSMA_107G00050</name>
</gene>
<protein>
    <recommendedName>
        <fullName evidence="3">Glucosidase II beta subunit N-terminal domain-containing protein</fullName>
    </recommendedName>
</protein>
<dbReference type="EMBL" id="LFYR01000090">
    <property type="protein sequence ID" value="KMZ76009.1"/>
    <property type="molecule type" value="Genomic_DNA"/>
</dbReference>
<keyword evidence="5" id="KW-1185">Reference proteome</keyword>
<dbReference type="PANTHER" id="PTHR12630">
    <property type="entry name" value="N-LINKED OLIGOSACCHARIDE PROCESSING"/>
    <property type="match status" value="1"/>
</dbReference>
<dbReference type="InterPro" id="IPR039794">
    <property type="entry name" value="Gtb1-like"/>
</dbReference>
<evidence type="ECO:0000313" key="5">
    <source>
        <dbReference type="Proteomes" id="UP000036987"/>
    </source>
</evidence>
<evidence type="ECO:0000256" key="2">
    <source>
        <dbReference type="SAM" id="SignalP"/>
    </source>
</evidence>
<comment type="caution">
    <text evidence="4">The sequence shown here is derived from an EMBL/GenBank/DDBJ whole genome shotgun (WGS) entry which is preliminary data.</text>
</comment>
<accession>A0A0K9Q4A0</accession>
<dbReference type="Proteomes" id="UP000036987">
    <property type="component" value="Unassembled WGS sequence"/>
</dbReference>
<feature type="signal peptide" evidence="2">
    <location>
        <begin position="1"/>
        <end position="22"/>
    </location>
</feature>